<dbReference type="RefSeq" id="WP_180308436.1">
    <property type="nucleotide sequence ID" value="NZ_CP058952.1"/>
</dbReference>
<accession>A0A7D5ZG55</accession>
<keyword evidence="2" id="KW-1185">Reference proteome</keyword>
<dbReference type="AlphaFoldDB" id="A0A7D5ZG55"/>
<dbReference type="Gene3D" id="2.160.20.120">
    <property type="match status" value="1"/>
</dbReference>
<name>A0A7D5ZG55_9NEIS</name>
<dbReference type="KEGG" id="cfon:HZU75_07100"/>
<protein>
    <submittedName>
        <fullName evidence="1">DUF2807 domain-containing protein</fullName>
    </submittedName>
</protein>
<dbReference type="EMBL" id="CP058952">
    <property type="protein sequence ID" value="QLI81309.1"/>
    <property type="molecule type" value="Genomic_DNA"/>
</dbReference>
<gene>
    <name evidence="1" type="ORF">HZU75_07100</name>
</gene>
<reference evidence="1 2" key="1">
    <citation type="journal article" date="2016" name="Int. J. Syst. Evol. Microbiol.">
        <title>Chitinibacter fontanus sp. nov., isolated from a spring.</title>
        <authorList>
            <person name="Sheu S.Y."/>
            <person name="Li Y.S."/>
            <person name="Young C.C."/>
            <person name="Chen W.M."/>
        </authorList>
    </citation>
    <scope>NUCLEOTIDE SEQUENCE [LARGE SCALE GENOMIC DNA]</scope>
    <source>
        <strain evidence="1 2">STM-7</strain>
    </source>
</reference>
<dbReference type="Proteomes" id="UP000510822">
    <property type="component" value="Chromosome"/>
</dbReference>
<evidence type="ECO:0000313" key="2">
    <source>
        <dbReference type="Proteomes" id="UP000510822"/>
    </source>
</evidence>
<evidence type="ECO:0000313" key="1">
    <source>
        <dbReference type="EMBL" id="QLI81309.1"/>
    </source>
</evidence>
<sequence>MNKQWLFPSCVGAVLVLGILSNLYSKPNAHFTIDQHEGNWQMQSQADIEPSGKTVKIALAGDVNTLQQMGTIGVVQACAQAASIELDSALLAQVDPDLLKRGIIKTNDANFSSKMPAIVIHTAQALGQVDNSGTANVEVQCANPAQLAVNNRGTGAVDITTPKIAKASVDNYGVGDVRIRDVNAIQINNWGTGNVQVQRAETAKIMLLGVGNVSFANAPQISSTVKGVGEIKPMFRLNN</sequence>
<organism evidence="1 2">
    <name type="scientific">Chitinibacter fontanus</name>
    <dbReference type="NCBI Taxonomy" id="1737446"/>
    <lineage>
        <taxon>Bacteria</taxon>
        <taxon>Pseudomonadati</taxon>
        <taxon>Pseudomonadota</taxon>
        <taxon>Betaproteobacteria</taxon>
        <taxon>Neisseriales</taxon>
        <taxon>Chitinibacteraceae</taxon>
        <taxon>Chitinibacter</taxon>
    </lineage>
</organism>
<proteinExistence type="predicted"/>